<dbReference type="SMART" id="SM00879">
    <property type="entry name" value="Brix"/>
    <property type="match status" value="1"/>
</dbReference>
<evidence type="ECO:0000259" key="1">
    <source>
        <dbReference type="PROSITE" id="PS50833"/>
    </source>
</evidence>
<dbReference type="Pfam" id="PF04427">
    <property type="entry name" value="Brix"/>
    <property type="match status" value="1"/>
</dbReference>
<accession>A0A1J4MS79</accession>
<dbReference type="GeneID" id="92366256"/>
<sequence>MPRVHGRRKKTRTHRDEDAEEELKSIPKCFVLRRGKVMQSVKQLIVDLRYLMSPWSSLRLKEQRANKLKDFISIAGPLGISHMLILSQTNSSLYLRLVVLPAGPTLTFCIENFCLMHDVRSSQKRPRSCKTDYLVSPLLVLNGLKNMDIKGTSLDLVQATIIGMFPAIDLAKTQIRSCRRVVLIDYDKDMDKFELRHYAIIRYPAGVSKAVKRILLQTSASKLQSIGRSADIADYILSNNAGSSFDSEMEDAVEISIPKKEAVLDNREKIGLSEKGGSLTGKVSVSLKELGPRITMKLVKVVDEVCEGAVLYHRFVKKTQQELDELAFKEGSLKKKRRDLREAILRESTEQNTETLYNTSKCTDKDNCEIDSHSLLGISKEQDDTIVN</sequence>
<protein>
    <submittedName>
        <fullName evidence="2">Ribosome biogenesis protein SSF2</fullName>
    </submittedName>
</protein>
<dbReference type="RefSeq" id="XP_067068936.1">
    <property type="nucleotide sequence ID" value="XM_067212302.1"/>
</dbReference>
<dbReference type="Proteomes" id="UP000186804">
    <property type="component" value="Unassembled WGS sequence"/>
</dbReference>
<organism evidence="2 3">
    <name type="scientific">Cryptosporidium andersoni</name>
    <dbReference type="NCBI Taxonomy" id="117008"/>
    <lineage>
        <taxon>Eukaryota</taxon>
        <taxon>Sar</taxon>
        <taxon>Alveolata</taxon>
        <taxon>Apicomplexa</taxon>
        <taxon>Conoidasida</taxon>
        <taxon>Coccidia</taxon>
        <taxon>Eucoccidiorida</taxon>
        <taxon>Eimeriorina</taxon>
        <taxon>Cryptosporidiidae</taxon>
        <taxon>Cryptosporidium</taxon>
    </lineage>
</organism>
<dbReference type="PROSITE" id="PS50833">
    <property type="entry name" value="BRIX"/>
    <property type="match status" value="1"/>
</dbReference>
<dbReference type="GO" id="GO:0006364">
    <property type="term" value="P:rRNA processing"/>
    <property type="evidence" value="ECO:0007669"/>
    <property type="project" value="InterPro"/>
</dbReference>
<gene>
    <name evidence="2" type="ORF">cand_020720</name>
</gene>
<dbReference type="PANTHER" id="PTHR12661">
    <property type="entry name" value="PETER PAN-RELATED"/>
    <property type="match status" value="1"/>
</dbReference>
<dbReference type="PANTHER" id="PTHR12661:SF5">
    <property type="entry name" value="SUPPRESSOR OF SWI4 1 HOMOLOG"/>
    <property type="match status" value="1"/>
</dbReference>
<dbReference type="VEuPathDB" id="CryptoDB:cand_020720"/>
<dbReference type="GO" id="GO:0000027">
    <property type="term" value="P:ribosomal large subunit assembly"/>
    <property type="evidence" value="ECO:0007669"/>
    <property type="project" value="TreeGrafter"/>
</dbReference>
<dbReference type="GO" id="GO:0019843">
    <property type="term" value="F:rRNA binding"/>
    <property type="evidence" value="ECO:0007669"/>
    <property type="project" value="InterPro"/>
</dbReference>
<evidence type="ECO:0000313" key="2">
    <source>
        <dbReference type="EMBL" id="OII77090.1"/>
    </source>
</evidence>
<dbReference type="EMBL" id="LRBS01000045">
    <property type="protein sequence ID" value="OII77090.1"/>
    <property type="molecule type" value="Genomic_DNA"/>
</dbReference>
<feature type="domain" description="Brix" evidence="1">
    <location>
        <begin position="27"/>
        <end position="307"/>
    </location>
</feature>
<dbReference type="GO" id="GO:0030687">
    <property type="term" value="C:preribosome, large subunit precursor"/>
    <property type="evidence" value="ECO:0007669"/>
    <property type="project" value="TreeGrafter"/>
</dbReference>
<reference evidence="2 3" key="1">
    <citation type="submission" date="2016-10" db="EMBL/GenBank/DDBJ databases">
        <title>Reductive evolution of mitochondrial metabolism and differential evolution of invasion-related proteins in Cryptosporidium.</title>
        <authorList>
            <person name="Liu S."/>
            <person name="Roellig D.M."/>
            <person name="Guo Y."/>
            <person name="Li N."/>
            <person name="Frace M.A."/>
            <person name="Tang K."/>
            <person name="Zhang L."/>
            <person name="Feng Y."/>
            <person name="Xiao L."/>
        </authorList>
    </citation>
    <scope>NUCLEOTIDE SEQUENCE [LARGE SCALE GENOMIC DNA]</scope>
    <source>
        <strain evidence="2">30847</strain>
    </source>
</reference>
<evidence type="ECO:0000313" key="3">
    <source>
        <dbReference type="Proteomes" id="UP000186804"/>
    </source>
</evidence>
<keyword evidence="3" id="KW-1185">Reference proteome</keyword>
<dbReference type="InterPro" id="IPR045112">
    <property type="entry name" value="PPAN-like"/>
</dbReference>
<comment type="caution">
    <text evidence="2">The sequence shown here is derived from an EMBL/GenBank/DDBJ whole genome shotgun (WGS) entry which is preliminary data.</text>
</comment>
<dbReference type="OrthoDB" id="10261452at2759"/>
<proteinExistence type="predicted"/>
<name>A0A1J4MS79_9CRYT</name>
<dbReference type="InterPro" id="IPR007109">
    <property type="entry name" value="Brix"/>
</dbReference>
<dbReference type="AlphaFoldDB" id="A0A1J4MS79"/>